<keyword evidence="3" id="KW-0342">GTP-binding</keyword>
<dbReference type="PROSITE" id="PS51720">
    <property type="entry name" value="G_AIG1"/>
    <property type="match status" value="1"/>
</dbReference>
<dbReference type="FunFam" id="3.40.50.300:FF:000366">
    <property type="entry name" value="GTPase, IMAP family member 2"/>
    <property type="match status" value="1"/>
</dbReference>
<keyword evidence="2" id="KW-0547">Nucleotide-binding</keyword>
<dbReference type="PANTHER" id="PTHR10903">
    <property type="entry name" value="GTPASE, IMAP FAMILY MEMBER-RELATED"/>
    <property type="match status" value="1"/>
</dbReference>
<comment type="similarity">
    <text evidence="1">Belongs to the TRAFAC class TrmE-Era-EngA-EngB-Septin-like GTPase superfamily. AIG1/Toc34/Toc159-like paraseptin GTPase family. IAN subfamily.</text>
</comment>
<dbReference type="OrthoDB" id="8954335at2759"/>
<dbReference type="SUPFAM" id="SSF52540">
    <property type="entry name" value="P-loop containing nucleoside triphosphate hydrolases"/>
    <property type="match status" value="1"/>
</dbReference>
<evidence type="ECO:0000259" key="5">
    <source>
        <dbReference type="PROSITE" id="PS51720"/>
    </source>
</evidence>
<dbReference type="Proteomes" id="UP000596742">
    <property type="component" value="Unassembled WGS sequence"/>
</dbReference>
<dbReference type="EMBL" id="UYJE01008606">
    <property type="protein sequence ID" value="VDI65357.1"/>
    <property type="molecule type" value="Genomic_DNA"/>
</dbReference>
<dbReference type="GO" id="GO:0005525">
    <property type="term" value="F:GTP binding"/>
    <property type="evidence" value="ECO:0007669"/>
    <property type="project" value="UniProtKB-KW"/>
</dbReference>
<comment type="caution">
    <text evidence="6">The sequence shown here is derived from an EMBL/GenBank/DDBJ whole genome shotgun (WGS) entry which is preliminary data.</text>
</comment>
<dbReference type="InterPro" id="IPR006703">
    <property type="entry name" value="G_AIG1"/>
</dbReference>
<gene>
    <name evidence="6" type="ORF">MGAL_10B017359</name>
</gene>
<dbReference type="InterPro" id="IPR027417">
    <property type="entry name" value="P-loop_NTPase"/>
</dbReference>
<sequence length="431" mass="49725">YEREQSRLPNNFYDYNTLANEYRIVLIGRTGSGKSATGNSILGDNKFKSCMSGSSTTKKCQLGNTYRDGCHISVVDTPGLFDTDMENTLVLQEVVKCVGLSAPGPHAFILVVGVGNPFTMEEKRTVQLFIDEFGEEILEYMIVLFTKRDELERSNKSLRRYIDGCPKSLQYLLQRCDDRCLTFDNYNSRDENNCQVDELLDLIDHRVKRNRKPYYTNQFYEVTEVNIKKLIETERRKLREEQERETSELIDQTCKPLCNTIQRNHEEIKELQRQLAETEIQRQLEHRKSQQEQTERQQITLEQVQRHQEQKAKERNREQQINTYLKELIEQRKLDLLWLDTLRDLEKERIQKQKRPTQKHQPSDYELRSVVRKKIEKEDKTILTSLGNALSGAGKGALSGATVGLTVAGPIGAPIGAVIGGVVGFFKGLLD</sequence>
<accession>A0A8B6GLL2</accession>
<feature type="coiled-coil region" evidence="4">
    <location>
        <begin position="228"/>
        <end position="293"/>
    </location>
</feature>
<evidence type="ECO:0000256" key="2">
    <source>
        <dbReference type="ARBA" id="ARBA00022741"/>
    </source>
</evidence>
<keyword evidence="7" id="KW-1185">Reference proteome</keyword>
<dbReference type="AlphaFoldDB" id="A0A8B6GLL2"/>
<proteinExistence type="inferred from homology"/>
<evidence type="ECO:0000313" key="7">
    <source>
        <dbReference type="Proteomes" id="UP000596742"/>
    </source>
</evidence>
<feature type="domain" description="AIG1-type G" evidence="5">
    <location>
        <begin position="19"/>
        <end position="224"/>
    </location>
</feature>
<dbReference type="Gene3D" id="3.40.50.300">
    <property type="entry name" value="P-loop containing nucleotide triphosphate hydrolases"/>
    <property type="match status" value="1"/>
</dbReference>
<dbReference type="CDD" id="cd01852">
    <property type="entry name" value="AIG1"/>
    <property type="match status" value="1"/>
</dbReference>
<evidence type="ECO:0000256" key="3">
    <source>
        <dbReference type="ARBA" id="ARBA00023134"/>
    </source>
</evidence>
<dbReference type="Pfam" id="PF04548">
    <property type="entry name" value="AIG1"/>
    <property type="match status" value="1"/>
</dbReference>
<organism evidence="6 7">
    <name type="scientific">Mytilus galloprovincialis</name>
    <name type="common">Mediterranean mussel</name>
    <dbReference type="NCBI Taxonomy" id="29158"/>
    <lineage>
        <taxon>Eukaryota</taxon>
        <taxon>Metazoa</taxon>
        <taxon>Spiralia</taxon>
        <taxon>Lophotrochozoa</taxon>
        <taxon>Mollusca</taxon>
        <taxon>Bivalvia</taxon>
        <taxon>Autobranchia</taxon>
        <taxon>Pteriomorphia</taxon>
        <taxon>Mytilida</taxon>
        <taxon>Mytiloidea</taxon>
        <taxon>Mytilidae</taxon>
        <taxon>Mytilinae</taxon>
        <taxon>Mytilus</taxon>
    </lineage>
</organism>
<feature type="non-terminal residue" evidence="6">
    <location>
        <position position="1"/>
    </location>
</feature>
<name>A0A8B6GLL2_MYTGA</name>
<protein>
    <recommendedName>
        <fullName evidence="5">AIG1-type G domain-containing protein</fullName>
    </recommendedName>
</protein>
<dbReference type="InterPro" id="IPR045058">
    <property type="entry name" value="GIMA/IAN/Toc"/>
</dbReference>
<dbReference type="PANTHER" id="PTHR10903:SF184">
    <property type="entry name" value="GTP-BINDING PROTEIN A"/>
    <property type="match status" value="1"/>
</dbReference>
<reference evidence="6" key="1">
    <citation type="submission" date="2018-11" db="EMBL/GenBank/DDBJ databases">
        <authorList>
            <person name="Alioto T."/>
            <person name="Alioto T."/>
        </authorList>
    </citation>
    <scope>NUCLEOTIDE SEQUENCE</scope>
</reference>
<evidence type="ECO:0000313" key="6">
    <source>
        <dbReference type="EMBL" id="VDI65357.1"/>
    </source>
</evidence>
<keyword evidence="4" id="KW-0175">Coiled coil</keyword>
<evidence type="ECO:0000256" key="4">
    <source>
        <dbReference type="SAM" id="Coils"/>
    </source>
</evidence>
<evidence type="ECO:0000256" key="1">
    <source>
        <dbReference type="ARBA" id="ARBA00008535"/>
    </source>
</evidence>